<evidence type="ECO:0008006" key="3">
    <source>
        <dbReference type="Google" id="ProtNLM"/>
    </source>
</evidence>
<keyword evidence="2" id="KW-1185">Reference proteome</keyword>
<sequence>MKDNITYFEASVGGFHEPPIHVTVDFLRNTVTYINASEWELDTIILQSSKRKMSQFLNELKKCHLFDWDINYPNYLSIVDGSWWKCQYVIDGKTIVKSGENNFPDEWERFCIIVSKLTGKEFS</sequence>
<evidence type="ECO:0000313" key="1">
    <source>
        <dbReference type="EMBL" id="MDQ0223179.1"/>
    </source>
</evidence>
<proteinExistence type="predicted"/>
<comment type="caution">
    <text evidence="1">The sequence shown here is derived from an EMBL/GenBank/DDBJ whole genome shotgun (WGS) entry which is preliminary data.</text>
</comment>
<dbReference type="RefSeq" id="WP_307122332.1">
    <property type="nucleotide sequence ID" value="NZ_JAUSTM010000019.1"/>
</dbReference>
<reference evidence="1 2" key="1">
    <citation type="submission" date="2023-07" db="EMBL/GenBank/DDBJ databases">
        <title>Genomic Encyclopedia of Type Strains, Phase IV (KMG-IV): sequencing the most valuable type-strain genomes for metagenomic binning, comparative biology and taxonomic classification.</title>
        <authorList>
            <person name="Goeker M."/>
        </authorList>
    </citation>
    <scope>NUCLEOTIDE SEQUENCE [LARGE SCALE GENOMIC DNA]</scope>
    <source>
        <strain evidence="1 2">DSM 105143</strain>
    </source>
</reference>
<organism evidence="1 2">
    <name type="scientific">Streptococcus moroccensis</name>
    <dbReference type="NCBI Taxonomy" id="1451356"/>
    <lineage>
        <taxon>Bacteria</taxon>
        <taxon>Bacillati</taxon>
        <taxon>Bacillota</taxon>
        <taxon>Bacilli</taxon>
        <taxon>Lactobacillales</taxon>
        <taxon>Streptococcaceae</taxon>
        <taxon>Streptococcus</taxon>
    </lineage>
</organism>
<gene>
    <name evidence="1" type="ORF">J2S23_001754</name>
</gene>
<dbReference type="EMBL" id="JAUSTM010000019">
    <property type="protein sequence ID" value="MDQ0223179.1"/>
    <property type="molecule type" value="Genomic_DNA"/>
</dbReference>
<evidence type="ECO:0000313" key="2">
    <source>
        <dbReference type="Proteomes" id="UP001223079"/>
    </source>
</evidence>
<protein>
    <recommendedName>
        <fullName evidence="3">Phage protein</fullName>
    </recommendedName>
</protein>
<accession>A0ABT9YT69</accession>
<dbReference type="Proteomes" id="UP001223079">
    <property type="component" value="Unassembled WGS sequence"/>
</dbReference>
<name>A0ABT9YT69_9STRE</name>